<evidence type="ECO:0000256" key="7">
    <source>
        <dbReference type="ARBA" id="ARBA00022840"/>
    </source>
</evidence>
<evidence type="ECO:0000256" key="10">
    <source>
        <dbReference type="PIRNR" id="PIRNR000706"/>
    </source>
</evidence>
<evidence type="ECO:0000256" key="5">
    <source>
        <dbReference type="ARBA" id="ARBA00022741"/>
    </source>
</evidence>
<keyword evidence="15" id="KW-1185">Reference proteome</keyword>
<evidence type="ECO:0000256" key="2">
    <source>
        <dbReference type="ARBA" id="ARBA00012193"/>
    </source>
</evidence>
<feature type="binding site" evidence="12">
    <location>
        <position position="196"/>
    </location>
    <ligand>
        <name>Mg(2+)</name>
        <dbReference type="ChEBI" id="CHEBI:18420"/>
    </ligand>
</feature>
<evidence type="ECO:0000256" key="8">
    <source>
        <dbReference type="ARBA" id="ARBA00023251"/>
    </source>
</evidence>
<evidence type="ECO:0000313" key="14">
    <source>
        <dbReference type="EMBL" id="ALV29849.1"/>
    </source>
</evidence>
<dbReference type="NCBIfam" id="NF033068">
    <property type="entry name" value="APH_3p"/>
    <property type="match status" value="1"/>
</dbReference>
<comment type="catalytic activity">
    <reaction evidence="9">
        <text>kanamycin A + ATP = kanamycin 3'-phosphate + ADP + H(+)</text>
        <dbReference type="Rhea" id="RHEA:24256"/>
        <dbReference type="ChEBI" id="CHEBI:15378"/>
        <dbReference type="ChEBI" id="CHEBI:30616"/>
        <dbReference type="ChEBI" id="CHEBI:57909"/>
        <dbReference type="ChEBI" id="CHEBI:58214"/>
        <dbReference type="ChEBI" id="CHEBI:456216"/>
        <dbReference type="EC" id="2.7.1.95"/>
    </reaction>
</comment>
<keyword evidence="4 10" id="KW-0808">Transferase</keyword>
<feature type="domain" description="Aminoglycoside phosphotransferase" evidence="13">
    <location>
        <begin position="12"/>
        <end position="242"/>
    </location>
</feature>
<keyword evidence="8 10" id="KW-0046">Antibiotic resistance</keyword>
<keyword evidence="6 10" id="KW-0418">Kinase</keyword>
<dbReference type="InterPro" id="IPR024165">
    <property type="entry name" value="Kan/Strep_kinase"/>
</dbReference>
<evidence type="ECO:0000313" key="15">
    <source>
        <dbReference type="Proteomes" id="UP000064921"/>
    </source>
</evidence>
<comment type="similarity">
    <text evidence="1 10">Belongs to the aminoglycoside phosphotransferase family.</text>
</comment>
<dbReference type="Proteomes" id="UP000064921">
    <property type="component" value="Chromosome"/>
</dbReference>
<dbReference type="SUPFAM" id="SSF56112">
    <property type="entry name" value="Protein kinase-like (PK-like)"/>
    <property type="match status" value="1"/>
</dbReference>
<evidence type="ECO:0000256" key="1">
    <source>
        <dbReference type="ARBA" id="ARBA00006219"/>
    </source>
</evidence>
<dbReference type="Gene3D" id="3.90.1200.10">
    <property type="match status" value="1"/>
</dbReference>
<dbReference type="STRING" id="121719.APZ00_03710"/>
<gene>
    <name evidence="14" type="ORF">APZ00_03710</name>
</gene>
<name>A0A0U3QBG6_9HYPH</name>
<organism evidence="14 15">
    <name type="scientific">Pannonibacter phragmitetus</name>
    <dbReference type="NCBI Taxonomy" id="121719"/>
    <lineage>
        <taxon>Bacteria</taxon>
        <taxon>Pseudomonadati</taxon>
        <taxon>Pseudomonadota</taxon>
        <taxon>Alphaproteobacteria</taxon>
        <taxon>Hyphomicrobiales</taxon>
        <taxon>Stappiaceae</taxon>
        <taxon>Pannonibacter</taxon>
    </lineage>
</organism>
<dbReference type="InterPro" id="IPR011009">
    <property type="entry name" value="Kinase-like_dom_sf"/>
</dbReference>
<accession>A0A0U3QBG6</accession>
<evidence type="ECO:0000256" key="6">
    <source>
        <dbReference type="ARBA" id="ARBA00022777"/>
    </source>
</evidence>
<dbReference type="GO" id="GO:0046872">
    <property type="term" value="F:metal ion binding"/>
    <property type="evidence" value="ECO:0007669"/>
    <property type="project" value="UniProtKB-KW"/>
</dbReference>
<dbReference type="EMBL" id="CP013068">
    <property type="protein sequence ID" value="ALV29849.1"/>
    <property type="molecule type" value="Genomic_DNA"/>
</dbReference>
<dbReference type="EC" id="2.7.1.95" evidence="2"/>
<evidence type="ECO:0000259" key="13">
    <source>
        <dbReference type="Pfam" id="PF01636"/>
    </source>
</evidence>
<dbReference type="Pfam" id="PF01636">
    <property type="entry name" value="APH"/>
    <property type="match status" value="1"/>
</dbReference>
<dbReference type="InterPro" id="IPR002575">
    <property type="entry name" value="Aminoglycoside_PTrfase"/>
</dbReference>
<dbReference type="GO" id="GO:0005524">
    <property type="term" value="F:ATP binding"/>
    <property type="evidence" value="ECO:0007669"/>
    <property type="project" value="UniProtKB-KW"/>
</dbReference>
<proteinExistence type="inferred from homology"/>
<keyword evidence="5 10" id="KW-0547">Nucleotide-binding</keyword>
<protein>
    <recommendedName>
        <fullName evidence="3">Aminoglycoside 3'-phosphotransferase</fullName>
        <ecNumber evidence="2">2.7.1.95</ecNumber>
    </recommendedName>
</protein>
<reference evidence="14 15" key="1">
    <citation type="submission" date="2015-10" db="EMBL/GenBank/DDBJ databases">
        <title>The world's first case of liver abscess caused by Pannonibacter phragmitetus.</title>
        <authorList>
            <person name="Ming D."/>
            <person name="Wang M."/>
            <person name="Zhou Y."/>
            <person name="Jiang T."/>
            <person name="Hu S."/>
        </authorList>
    </citation>
    <scope>NUCLEOTIDE SEQUENCE [LARGE SCALE GENOMIC DNA]</scope>
    <source>
        <strain evidence="14 15">31801</strain>
    </source>
</reference>
<keyword evidence="12" id="KW-0479">Metal-binding</keyword>
<feature type="active site" description="Proton acceptor" evidence="11">
    <location>
        <position position="178"/>
    </location>
</feature>
<evidence type="ECO:0000256" key="12">
    <source>
        <dbReference type="PIRSR" id="PIRSR000706-2"/>
    </source>
</evidence>
<dbReference type="GO" id="GO:0008910">
    <property type="term" value="F:kanamycin kinase activity"/>
    <property type="evidence" value="ECO:0007669"/>
    <property type="project" value="UniProtKB-EC"/>
</dbReference>
<dbReference type="KEGG" id="pphr:APZ00_03710"/>
<dbReference type="Gene3D" id="3.30.200.20">
    <property type="entry name" value="Phosphorylase Kinase, domain 1"/>
    <property type="match status" value="1"/>
</dbReference>
<keyword evidence="12" id="KW-0460">Magnesium</keyword>
<evidence type="ECO:0000256" key="9">
    <source>
        <dbReference type="ARBA" id="ARBA00048925"/>
    </source>
</evidence>
<feature type="binding site" evidence="12">
    <location>
        <position position="183"/>
    </location>
    <ligand>
        <name>Mg(2+)</name>
        <dbReference type="ChEBI" id="CHEBI:18420"/>
    </ligand>
</feature>
<dbReference type="CDD" id="cd05150">
    <property type="entry name" value="APH"/>
    <property type="match status" value="1"/>
</dbReference>
<evidence type="ECO:0000256" key="3">
    <source>
        <dbReference type="ARBA" id="ARBA00017903"/>
    </source>
</evidence>
<evidence type="ECO:0000256" key="11">
    <source>
        <dbReference type="PIRSR" id="PIRSR000706-1"/>
    </source>
</evidence>
<dbReference type="GO" id="GO:0046677">
    <property type="term" value="P:response to antibiotic"/>
    <property type="evidence" value="ECO:0007669"/>
    <property type="project" value="UniProtKB-KW"/>
</dbReference>
<evidence type="ECO:0000256" key="4">
    <source>
        <dbReference type="ARBA" id="ARBA00022679"/>
    </source>
</evidence>
<dbReference type="AlphaFoldDB" id="A0A0U3QBG6"/>
<sequence>MLHERLKGYSGTAISTGRSSANVFRMAGSGVPALFLKHGFGEGAAEIEAEASCLRWLKSEGIACAEVIEQVTTDGSVWLLSSEVTGRDVATSMQLAPNEVVAIAAEGLRRLHALNPSKCPFDQRLDRRIDLARERVEMNLVDETDFDAERMGRTARSVFEDLIAHRPRAEDLVVTHGDATFENLMQCDGRFSGFVDCGRLGVADRYRDLALIARSIEDRLGRQWVQTFFDIYGCHYDETRIRYYQILDEFF</sequence>
<keyword evidence="7 10" id="KW-0067">ATP-binding</keyword>
<dbReference type="PIRSF" id="PIRSF000706">
    <property type="entry name" value="Kanamycin_kin"/>
    <property type="match status" value="1"/>
</dbReference>